<gene>
    <name evidence="2" type="ORF">Mco01_24020</name>
</gene>
<dbReference type="CDD" id="cd00093">
    <property type="entry name" value="HTH_XRE"/>
    <property type="match status" value="1"/>
</dbReference>
<dbReference type="Pfam" id="PF17765">
    <property type="entry name" value="MLTR_LBD"/>
    <property type="match status" value="1"/>
</dbReference>
<protein>
    <submittedName>
        <fullName evidence="2">Transcriptional regulator</fullName>
    </submittedName>
</protein>
<dbReference type="SMART" id="SM00530">
    <property type="entry name" value="HTH_XRE"/>
    <property type="match status" value="1"/>
</dbReference>
<dbReference type="Proteomes" id="UP000603904">
    <property type="component" value="Unassembled WGS sequence"/>
</dbReference>
<feature type="domain" description="HTH cro/C1-type" evidence="1">
    <location>
        <begin position="46"/>
        <end position="93"/>
    </location>
</feature>
<dbReference type="InterPro" id="IPR041413">
    <property type="entry name" value="MLTR_LBD"/>
</dbReference>
<dbReference type="Gene3D" id="3.30.450.180">
    <property type="match status" value="1"/>
</dbReference>
<dbReference type="EMBL" id="BOOC01000007">
    <property type="protein sequence ID" value="GIH39402.1"/>
    <property type="molecule type" value="Genomic_DNA"/>
</dbReference>
<dbReference type="PANTHER" id="PTHR35010:SF2">
    <property type="entry name" value="BLL4672 PROTEIN"/>
    <property type="match status" value="1"/>
</dbReference>
<accession>A0ABQ4FX49</accession>
<dbReference type="SUPFAM" id="SSF47413">
    <property type="entry name" value="lambda repressor-like DNA-binding domains"/>
    <property type="match status" value="1"/>
</dbReference>
<evidence type="ECO:0000313" key="2">
    <source>
        <dbReference type="EMBL" id="GIH39402.1"/>
    </source>
</evidence>
<sequence length="294" mass="33119">MPLYLRILTLSSMQNPLGDFLRARRQIISPAEVGLPHGVQQRRTPGLRRDEVAVLTGVSVDYYTRLEQGRERRPSDQVLDALARALRLDTDAADHLHELARPRARASGVDGGDDRVSPQVLRLMNRWDDVLSVVLNRRTDVLAHNSLWAGLTMGLEHTDNVMRMYFLDPASRDLWVDWEEEARAMVAHMRAAVGADHGDPSLVGLVKELSEESEAFRQMWARHDVRVRRRDIVRLRHSLVGDMTLWHESFSIDGAPGQRLFTAQAEPGSPSERALAELRAMTPLVDRSGGSSSR</sequence>
<dbReference type="Pfam" id="PF13560">
    <property type="entry name" value="HTH_31"/>
    <property type="match status" value="1"/>
</dbReference>
<name>A0ABQ4FX49_9ACTN</name>
<organism evidence="2 3">
    <name type="scientific">Microbispora corallina</name>
    <dbReference type="NCBI Taxonomy" id="83302"/>
    <lineage>
        <taxon>Bacteria</taxon>
        <taxon>Bacillati</taxon>
        <taxon>Actinomycetota</taxon>
        <taxon>Actinomycetes</taxon>
        <taxon>Streptosporangiales</taxon>
        <taxon>Streptosporangiaceae</taxon>
        <taxon>Microbispora</taxon>
    </lineage>
</organism>
<keyword evidence="3" id="KW-1185">Reference proteome</keyword>
<dbReference type="Gene3D" id="1.10.260.40">
    <property type="entry name" value="lambda repressor-like DNA-binding domains"/>
    <property type="match status" value="1"/>
</dbReference>
<dbReference type="InterPro" id="IPR001387">
    <property type="entry name" value="Cro/C1-type_HTH"/>
</dbReference>
<evidence type="ECO:0000259" key="1">
    <source>
        <dbReference type="PROSITE" id="PS50943"/>
    </source>
</evidence>
<evidence type="ECO:0000313" key="3">
    <source>
        <dbReference type="Proteomes" id="UP000603904"/>
    </source>
</evidence>
<proteinExistence type="predicted"/>
<dbReference type="InterPro" id="IPR010982">
    <property type="entry name" value="Lambda_DNA-bd_dom_sf"/>
</dbReference>
<reference evidence="2 3" key="1">
    <citation type="submission" date="2021-01" db="EMBL/GenBank/DDBJ databases">
        <title>Whole genome shotgun sequence of Microbispora corallina NBRC 16416.</title>
        <authorList>
            <person name="Komaki H."/>
            <person name="Tamura T."/>
        </authorList>
    </citation>
    <scope>NUCLEOTIDE SEQUENCE [LARGE SCALE GENOMIC DNA]</scope>
    <source>
        <strain evidence="2 3">NBRC 16416</strain>
    </source>
</reference>
<dbReference type="PANTHER" id="PTHR35010">
    <property type="entry name" value="BLL4672 PROTEIN-RELATED"/>
    <property type="match status" value="1"/>
</dbReference>
<dbReference type="PROSITE" id="PS50943">
    <property type="entry name" value="HTH_CROC1"/>
    <property type="match status" value="1"/>
</dbReference>
<comment type="caution">
    <text evidence="2">The sequence shown here is derived from an EMBL/GenBank/DDBJ whole genome shotgun (WGS) entry which is preliminary data.</text>
</comment>